<dbReference type="Proteomes" id="UP000193963">
    <property type="component" value="Unassembled WGS sequence"/>
</dbReference>
<evidence type="ECO:0000259" key="2">
    <source>
        <dbReference type="Pfam" id="PF12804"/>
    </source>
</evidence>
<feature type="domain" description="MobA-like NTP transferase" evidence="2">
    <location>
        <begin position="4"/>
        <end position="163"/>
    </location>
</feature>
<sequence>MIAVLVLAAGASRRMRGRDKLLEDVDGEPLLRRQLRRALEAGIGPVLVTLPGLEHPRASTLDGLHVTPVPVRDADEGMGASIRTGVAALPPDLGGVMILPADMPDLTAEDLRSVASHLTGDPTPILRGASGETPGHPVLFPADLFPALETLGGDRGAAPVIAANISRLTLVPLPGAHALTDLDAPEAWAEWRRQRGG</sequence>
<accession>A0A1X6YJP4</accession>
<dbReference type="AlphaFoldDB" id="A0A1X6YJP4"/>
<dbReference type="OrthoDB" id="9779263at2"/>
<dbReference type="InterPro" id="IPR029044">
    <property type="entry name" value="Nucleotide-diphossugar_trans"/>
</dbReference>
<evidence type="ECO:0000313" key="4">
    <source>
        <dbReference type="Proteomes" id="UP000193963"/>
    </source>
</evidence>
<dbReference type="PANTHER" id="PTHR43777:SF1">
    <property type="entry name" value="MOLYBDENUM COFACTOR CYTIDYLYLTRANSFERASE"/>
    <property type="match status" value="1"/>
</dbReference>
<dbReference type="Pfam" id="PF12804">
    <property type="entry name" value="NTP_transf_3"/>
    <property type="match status" value="1"/>
</dbReference>
<organism evidence="3 4">
    <name type="scientific">Pseudooceanicola marinus</name>
    <dbReference type="NCBI Taxonomy" id="396013"/>
    <lineage>
        <taxon>Bacteria</taxon>
        <taxon>Pseudomonadati</taxon>
        <taxon>Pseudomonadota</taxon>
        <taxon>Alphaproteobacteria</taxon>
        <taxon>Rhodobacterales</taxon>
        <taxon>Paracoccaceae</taxon>
        <taxon>Pseudooceanicola</taxon>
    </lineage>
</organism>
<dbReference type="EMBL" id="FWFN01000002">
    <property type="protein sequence ID" value="SLN23645.1"/>
    <property type="molecule type" value="Genomic_DNA"/>
</dbReference>
<protein>
    <submittedName>
        <fullName evidence="3">Purine catabolism protein PucB</fullName>
    </submittedName>
</protein>
<evidence type="ECO:0000313" key="3">
    <source>
        <dbReference type="EMBL" id="SLN23645.1"/>
    </source>
</evidence>
<gene>
    <name evidence="3" type="primary">pucB</name>
    <name evidence="3" type="ORF">PSM7751_00766</name>
</gene>
<proteinExistence type="predicted"/>
<name>A0A1X6YJP4_9RHOB</name>
<keyword evidence="4" id="KW-1185">Reference proteome</keyword>
<dbReference type="InterPro" id="IPR025877">
    <property type="entry name" value="MobA-like_NTP_Trfase"/>
</dbReference>
<keyword evidence="1" id="KW-0460">Magnesium</keyword>
<dbReference type="GO" id="GO:0016779">
    <property type="term" value="F:nucleotidyltransferase activity"/>
    <property type="evidence" value="ECO:0007669"/>
    <property type="project" value="UniProtKB-ARBA"/>
</dbReference>
<evidence type="ECO:0000256" key="1">
    <source>
        <dbReference type="ARBA" id="ARBA00022842"/>
    </source>
</evidence>
<dbReference type="PANTHER" id="PTHR43777">
    <property type="entry name" value="MOLYBDENUM COFACTOR CYTIDYLYLTRANSFERASE"/>
    <property type="match status" value="1"/>
</dbReference>
<dbReference type="CDD" id="cd04182">
    <property type="entry name" value="GT_2_like_f"/>
    <property type="match status" value="1"/>
</dbReference>
<dbReference type="RefSeq" id="WP_085886689.1">
    <property type="nucleotide sequence ID" value="NZ_FWFN01000002.1"/>
</dbReference>
<dbReference type="SUPFAM" id="SSF53448">
    <property type="entry name" value="Nucleotide-diphospho-sugar transferases"/>
    <property type="match status" value="1"/>
</dbReference>
<dbReference type="Gene3D" id="3.90.550.10">
    <property type="entry name" value="Spore Coat Polysaccharide Biosynthesis Protein SpsA, Chain A"/>
    <property type="match status" value="1"/>
</dbReference>
<reference evidence="4" key="1">
    <citation type="submission" date="2017-03" db="EMBL/GenBank/DDBJ databases">
        <authorList>
            <person name="Rodrigo-Torres L."/>
            <person name="Arahal R.D."/>
            <person name="Lucena T."/>
        </authorList>
    </citation>
    <scope>NUCLEOTIDE SEQUENCE [LARGE SCALE GENOMIC DNA]</scope>
    <source>
        <strain evidence="4">CECT 7751</strain>
    </source>
</reference>